<evidence type="ECO:0000256" key="4">
    <source>
        <dbReference type="ARBA" id="ARBA00022827"/>
    </source>
</evidence>
<evidence type="ECO:0000256" key="1">
    <source>
        <dbReference type="ARBA" id="ARBA00001974"/>
    </source>
</evidence>
<dbReference type="SUPFAM" id="SSF51905">
    <property type="entry name" value="FAD/NAD(P)-binding domain"/>
    <property type="match status" value="2"/>
</dbReference>
<dbReference type="KEGG" id="vha:VIBHAR_05171"/>
<dbReference type="AlphaFoldDB" id="A7N696"/>
<evidence type="ECO:0000313" key="8">
    <source>
        <dbReference type="Proteomes" id="UP000008152"/>
    </source>
</evidence>
<name>A7N696_VIBC1</name>
<evidence type="ECO:0000256" key="2">
    <source>
        <dbReference type="ARBA" id="ARBA00005272"/>
    </source>
</evidence>
<keyword evidence="5" id="KW-0560">Oxidoreductase</keyword>
<dbReference type="Pfam" id="PF07992">
    <property type="entry name" value="Pyr_redox_2"/>
    <property type="match status" value="1"/>
</dbReference>
<dbReference type="PRINTS" id="PR00411">
    <property type="entry name" value="PNDRDTASEI"/>
</dbReference>
<dbReference type="PANTHER" id="PTHR42913">
    <property type="entry name" value="APOPTOSIS-INDUCING FACTOR 1"/>
    <property type="match status" value="1"/>
</dbReference>
<accession>A7N696</accession>
<organism evidence="7 8">
    <name type="scientific">Vibrio campbellii (strain ATCC BAA-1116)</name>
    <dbReference type="NCBI Taxonomy" id="2902295"/>
    <lineage>
        <taxon>Bacteria</taxon>
        <taxon>Pseudomonadati</taxon>
        <taxon>Pseudomonadota</taxon>
        <taxon>Gammaproteobacteria</taxon>
        <taxon>Vibrionales</taxon>
        <taxon>Vibrionaceae</taxon>
        <taxon>Vibrio</taxon>
    </lineage>
</organism>
<protein>
    <recommendedName>
        <fullName evidence="6">FAD/NAD(P)-binding domain-containing protein</fullName>
    </recommendedName>
</protein>
<evidence type="ECO:0000256" key="5">
    <source>
        <dbReference type="ARBA" id="ARBA00023002"/>
    </source>
</evidence>
<dbReference type="PRINTS" id="PR00368">
    <property type="entry name" value="FADPNR"/>
</dbReference>
<dbReference type="InterPro" id="IPR023753">
    <property type="entry name" value="FAD/NAD-binding_dom"/>
</dbReference>
<reference evidence="7 8" key="1">
    <citation type="submission" date="2007-08" db="EMBL/GenBank/DDBJ databases">
        <authorList>
            <consortium name="The Vibrio harveyi Genome Sequencing Project"/>
            <person name="Bassler B."/>
            <person name="Clifton S.W."/>
            <person name="Fulton L."/>
            <person name="Delehaunty K."/>
            <person name="Fronick C."/>
            <person name="Harrison M."/>
            <person name="Markivic C."/>
            <person name="Fulton R."/>
            <person name="Tin-Wollam A.-M."/>
            <person name="Shah N."/>
            <person name="Pepin K."/>
            <person name="Nash W."/>
            <person name="Thiruvilangam P."/>
            <person name="Bhonagiri V."/>
            <person name="Waters C."/>
            <person name="Tu K.C."/>
            <person name="Irgon J."/>
            <person name="Wilson R.K."/>
        </authorList>
    </citation>
    <scope>NUCLEOTIDE SEQUENCE [LARGE SCALE GENOMIC DNA]</scope>
    <source>
        <strain evidence="8">ATCC BAA-1116 / BB120</strain>
    </source>
</reference>
<dbReference type="Proteomes" id="UP000008152">
    <property type="component" value="Chromosome II"/>
</dbReference>
<sequence length="417" mass="45810">MNGFREGSMSNFVVVGGGAAGLEMVTRLASSFAGKSGHTVTLVEPSSHHLWKPRLHEIAAGTFDNELDSVAFRLHAACHGYQYVQARMSGLDRANKTITVSAELSPEQTLKYDYLVIAVGAISNDFKIPGVSDHCLFLDSASQAEKAWEQMKQMLANGGAHRVSIVGAGATGVELGAEWAKVSKQLNRYQNDTQLSITLIEAADRVLPASADCMSEKVLKKLQKQGVNVRLNARVKRAEADRIVTENEVIPADLQIWAAGIRCPDWLANLDGLESNRINQLKVLPTLQTTLDESVFVIGDSAECPQEDGRVVPPRAQAANQAAAHLAKQFKRLVKGKELKPFVFKDGGMVVALGHDYAVGALMNDKVVLRGRYVRRLYDTIFRLHQRVIFGWFRVSALVVLKRVKGLLNPYYKGSWS</sequence>
<evidence type="ECO:0000259" key="6">
    <source>
        <dbReference type="Pfam" id="PF07992"/>
    </source>
</evidence>
<dbReference type="Gene3D" id="3.50.50.100">
    <property type="match status" value="1"/>
</dbReference>
<dbReference type="EMBL" id="CP000790">
    <property type="protein sequence ID" value="ABU73077.1"/>
    <property type="molecule type" value="Genomic_DNA"/>
</dbReference>
<dbReference type="GO" id="GO:0003955">
    <property type="term" value="F:NAD(P)H dehydrogenase (quinone) activity"/>
    <property type="evidence" value="ECO:0007669"/>
    <property type="project" value="TreeGrafter"/>
</dbReference>
<comment type="similarity">
    <text evidence="2">Belongs to the NADH dehydrogenase family.</text>
</comment>
<comment type="cofactor">
    <cofactor evidence="1">
        <name>FAD</name>
        <dbReference type="ChEBI" id="CHEBI:57692"/>
    </cofactor>
</comment>
<dbReference type="GO" id="GO:0019646">
    <property type="term" value="P:aerobic electron transport chain"/>
    <property type="evidence" value="ECO:0007669"/>
    <property type="project" value="TreeGrafter"/>
</dbReference>
<dbReference type="PATRIC" id="fig|338187.36.peg.4057"/>
<keyword evidence="3" id="KW-0285">Flavoprotein</keyword>
<dbReference type="InterPro" id="IPR036188">
    <property type="entry name" value="FAD/NAD-bd_sf"/>
</dbReference>
<keyword evidence="4" id="KW-0274">FAD</keyword>
<feature type="domain" description="FAD/NAD(P)-binding" evidence="6">
    <location>
        <begin position="12"/>
        <end position="322"/>
    </location>
</feature>
<dbReference type="InterPro" id="IPR051169">
    <property type="entry name" value="NADH-Q_oxidoreductase"/>
</dbReference>
<proteinExistence type="inferred from homology"/>
<evidence type="ECO:0000313" key="7">
    <source>
        <dbReference type="EMBL" id="ABU73077.1"/>
    </source>
</evidence>
<dbReference type="PANTHER" id="PTHR42913:SF3">
    <property type="entry name" value="64 KDA MITOCHONDRIAL NADH DEHYDROGENASE (EUROFUNG)"/>
    <property type="match status" value="1"/>
</dbReference>
<evidence type="ECO:0000256" key="3">
    <source>
        <dbReference type="ARBA" id="ARBA00022630"/>
    </source>
</evidence>
<gene>
    <name evidence="7" type="ordered locus">VIBHAR_05171</name>
</gene>